<proteinExistence type="predicted"/>
<keyword evidence="1" id="KW-0732">Signal</keyword>
<feature type="chain" id="PRO_5023809646" evidence="1">
    <location>
        <begin position="22"/>
        <end position="174"/>
    </location>
</feature>
<evidence type="ECO:0000256" key="1">
    <source>
        <dbReference type="SAM" id="SignalP"/>
    </source>
</evidence>
<feature type="signal peptide" evidence="1">
    <location>
        <begin position="1"/>
        <end position="21"/>
    </location>
</feature>
<dbReference type="Proteomes" id="UP000324897">
    <property type="component" value="Chromosome 5"/>
</dbReference>
<dbReference type="EMBL" id="RWGY01000004">
    <property type="protein sequence ID" value="TVU45884.1"/>
    <property type="molecule type" value="Genomic_DNA"/>
</dbReference>
<name>A0A5J9WF51_9POAL</name>
<protein>
    <submittedName>
        <fullName evidence="2">Uncharacterized protein</fullName>
    </submittedName>
</protein>
<accession>A0A5J9WF51</accession>
<evidence type="ECO:0000313" key="2">
    <source>
        <dbReference type="EMBL" id="TVU45884.1"/>
    </source>
</evidence>
<comment type="caution">
    <text evidence="2">The sequence shown here is derived from an EMBL/GenBank/DDBJ whole genome shotgun (WGS) entry which is preliminary data.</text>
</comment>
<reference evidence="2 3" key="1">
    <citation type="journal article" date="2019" name="Sci. Rep.">
        <title>A high-quality genome of Eragrostis curvula grass provides insights into Poaceae evolution and supports new strategies to enhance forage quality.</title>
        <authorList>
            <person name="Carballo J."/>
            <person name="Santos B.A.C.M."/>
            <person name="Zappacosta D."/>
            <person name="Garbus I."/>
            <person name="Selva J.P."/>
            <person name="Gallo C.A."/>
            <person name="Diaz A."/>
            <person name="Albertini E."/>
            <person name="Caccamo M."/>
            <person name="Echenique V."/>
        </authorList>
    </citation>
    <scope>NUCLEOTIDE SEQUENCE [LARGE SCALE GENOMIC DNA]</scope>
    <source>
        <strain evidence="3">cv. Victoria</strain>
        <tissue evidence="2">Leaf</tissue>
    </source>
</reference>
<gene>
    <name evidence="2" type="ORF">EJB05_05392</name>
</gene>
<dbReference type="Gramene" id="TVU45884">
    <property type="protein sequence ID" value="TVU45884"/>
    <property type="gene ID" value="EJB05_05392"/>
</dbReference>
<keyword evidence="3" id="KW-1185">Reference proteome</keyword>
<evidence type="ECO:0000313" key="3">
    <source>
        <dbReference type="Proteomes" id="UP000324897"/>
    </source>
</evidence>
<sequence length="174" mass="18968">MGLMLFFFCSACSCFGNGSWGVDLGFVVMFASSPPSDLVFAIPGGGGPAPLQCRFAELSTSGSAAHVGPDRELLNMDMQVLQSFMYPYNKTADDDAAAKAIASIETWHHIGLNDFNYYSKESAIDKNRSLINKGNMLVAIIKTASNEWNMALEDSFAVLEELNMIANFQVDDKQ</sequence>
<dbReference type="AlphaFoldDB" id="A0A5J9WF51"/>
<organism evidence="2 3">
    <name type="scientific">Eragrostis curvula</name>
    <name type="common">weeping love grass</name>
    <dbReference type="NCBI Taxonomy" id="38414"/>
    <lineage>
        <taxon>Eukaryota</taxon>
        <taxon>Viridiplantae</taxon>
        <taxon>Streptophyta</taxon>
        <taxon>Embryophyta</taxon>
        <taxon>Tracheophyta</taxon>
        <taxon>Spermatophyta</taxon>
        <taxon>Magnoliopsida</taxon>
        <taxon>Liliopsida</taxon>
        <taxon>Poales</taxon>
        <taxon>Poaceae</taxon>
        <taxon>PACMAD clade</taxon>
        <taxon>Chloridoideae</taxon>
        <taxon>Eragrostideae</taxon>
        <taxon>Eragrostidinae</taxon>
        <taxon>Eragrostis</taxon>
    </lineage>
</organism>